<accession>A0A0L0F0U9</accession>
<protein>
    <submittedName>
        <fullName evidence="1">Uncharacterized protein</fullName>
    </submittedName>
</protein>
<dbReference type="EMBL" id="KQ251788">
    <property type="protein sequence ID" value="KNC70219.1"/>
    <property type="molecule type" value="Genomic_DNA"/>
</dbReference>
<proteinExistence type="predicted"/>
<name>A0A0L0F0U9_9EUKA</name>
<keyword evidence="2" id="KW-1185">Reference proteome</keyword>
<evidence type="ECO:0000313" key="2">
    <source>
        <dbReference type="Proteomes" id="UP000054560"/>
    </source>
</evidence>
<sequence>MRELSRSLQSVVRNETDSSLLGPLLRWLIEDYSPTARLMLGRKAVGKYSYSIYRWDHTLRGHQLSGSVKRYMTSASWKT</sequence>
<dbReference type="AlphaFoldDB" id="A0A0L0F0U9"/>
<organism evidence="1 2">
    <name type="scientific">Sphaeroforma arctica JP610</name>
    <dbReference type="NCBI Taxonomy" id="667725"/>
    <lineage>
        <taxon>Eukaryota</taxon>
        <taxon>Ichthyosporea</taxon>
        <taxon>Ichthyophonida</taxon>
        <taxon>Sphaeroforma</taxon>
    </lineage>
</organism>
<dbReference type="RefSeq" id="XP_014144121.1">
    <property type="nucleotide sequence ID" value="XM_014288646.1"/>
</dbReference>
<dbReference type="GeneID" id="25917765"/>
<gene>
    <name evidence="1" type="ORF">SARC_17261</name>
</gene>
<dbReference type="Proteomes" id="UP000054560">
    <property type="component" value="Unassembled WGS sequence"/>
</dbReference>
<reference evidence="1 2" key="1">
    <citation type="submission" date="2011-02" db="EMBL/GenBank/DDBJ databases">
        <title>The Genome Sequence of Sphaeroforma arctica JP610.</title>
        <authorList>
            <consortium name="The Broad Institute Genome Sequencing Platform"/>
            <person name="Russ C."/>
            <person name="Cuomo C."/>
            <person name="Young S.K."/>
            <person name="Zeng Q."/>
            <person name="Gargeya S."/>
            <person name="Alvarado L."/>
            <person name="Berlin A."/>
            <person name="Chapman S.B."/>
            <person name="Chen Z."/>
            <person name="Freedman E."/>
            <person name="Gellesch M."/>
            <person name="Goldberg J."/>
            <person name="Griggs A."/>
            <person name="Gujja S."/>
            <person name="Heilman E."/>
            <person name="Heiman D."/>
            <person name="Howarth C."/>
            <person name="Mehta T."/>
            <person name="Neiman D."/>
            <person name="Pearson M."/>
            <person name="Roberts A."/>
            <person name="Saif S."/>
            <person name="Shea T."/>
            <person name="Shenoy N."/>
            <person name="Sisk P."/>
            <person name="Stolte C."/>
            <person name="Sykes S."/>
            <person name="White J."/>
            <person name="Yandava C."/>
            <person name="Burger G."/>
            <person name="Gray M.W."/>
            <person name="Holland P.W.H."/>
            <person name="King N."/>
            <person name="Lang F.B.F."/>
            <person name="Roger A.J."/>
            <person name="Ruiz-Trillo I."/>
            <person name="Haas B."/>
            <person name="Nusbaum C."/>
            <person name="Birren B."/>
        </authorList>
    </citation>
    <scope>NUCLEOTIDE SEQUENCE [LARGE SCALE GENOMIC DNA]</scope>
    <source>
        <strain evidence="1 2">JP610</strain>
    </source>
</reference>
<evidence type="ECO:0000313" key="1">
    <source>
        <dbReference type="EMBL" id="KNC70219.1"/>
    </source>
</evidence>